<organism evidence="1 2">
    <name type="scientific">Virgibacillus phasianinus</name>
    <dbReference type="NCBI Taxonomy" id="2017483"/>
    <lineage>
        <taxon>Bacteria</taxon>
        <taxon>Bacillati</taxon>
        <taxon>Bacillota</taxon>
        <taxon>Bacilli</taxon>
        <taxon>Bacillales</taxon>
        <taxon>Bacillaceae</taxon>
        <taxon>Virgibacillus</taxon>
    </lineage>
</organism>
<dbReference type="Proteomes" id="UP000198312">
    <property type="component" value="Chromosome"/>
</dbReference>
<gene>
    <name evidence="1" type="ORF">CFK37_08075</name>
</gene>
<dbReference type="EMBL" id="CP022315">
    <property type="protein sequence ID" value="ASK62123.1"/>
    <property type="molecule type" value="Genomic_DNA"/>
</dbReference>
<name>A0A220U2Z2_9BACI</name>
<evidence type="ECO:0000313" key="2">
    <source>
        <dbReference type="Proteomes" id="UP000198312"/>
    </source>
</evidence>
<proteinExistence type="predicted"/>
<dbReference type="KEGG" id="vil:CFK37_08075"/>
<accession>A0A220U2Z2</accession>
<evidence type="ECO:0000313" key="1">
    <source>
        <dbReference type="EMBL" id="ASK62123.1"/>
    </source>
</evidence>
<sequence length="62" mass="6778">MGGKEVGWTRAGRAGITAKIGFYRPNWKYIGQISEITAKLEIYQPNSGNNGQTSNITAEFGK</sequence>
<dbReference type="AlphaFoldDB" id="A0A220U2Z2"/>
<keyword evidence="2" id="KW-1185">Reference proteome</keyword>
<protein>
    <submittedName>
        <fullName evidence="1">Uncharacterized protein</fullName>
    </submittedName>
</protein>
<reference evidence="1 2" key="1">
    <citation type="submission" date="2017-07" db="EMBL/GenBank/DDBJ databases">
        <title>Virgibacillus sp. LM2416.</title>
        <authorList>
            <person name="Tak E.J."/>
            <person name="Bae J.-W."/>
        </authorList>
    </citation>
    <scope>NUCLEOTIDE SEQUENCE [LARGE SCALE GENOMIC DNA]</scope>
    <source>
        <strain evidence="1 2">LM2416</strain>
    </source>
</reference>